<keyword evidence="1" id="KW-0812">Transmembrane</keyword>
<name>A0A1Y3MRF0_9BACI</name>
<gene>
    <name evidence="2" type="ORF">BW425_05720</name>
</gene>
<reference evidence="2 3" key="1">
    <citation type="submission" date="2017-02" db="EMBL/GenBank/DDBJ databases">
        <title>Bacillus pseudomycoides isolate FSL K6-0042.</title>
        <authorList>
            <person name="Kovac J."/>
        </authorList>
    </citation>
    <scope>NUCLEOTIDE SEQUENCE [LARGE SCALE GENOMIC DNA]</scope>
    <source>
        <strain evidence="2 3">FSL K6-0042</strain>
    </source>
</reference>
<keyword evidence="1" id="KW-0472">Membrane</keyword>
<feature type="transmembrane region" description="Helical" evidence="1">
    <location>
        <begin position="408"/>
        <end position="433"/>
    </location>
</feature>
<organism evidence="2 3">
    <name type="scientific">Bacillus pseudomycoides</name>
    <dbReference type="NCBI Taxonomy" id="64104"/>
    <lineage>
        <taxon>Bacteria</taxon>
        <taxon>Bacillati</taxon>
        <taxon>Bacillota</taxon>
        <taxon>Bacilli</taxon>
        <taxon>Bacillales</taxon>
        <taxon>Bacillaceae</taxon>
        <taxon>Bacillus</taxon>
        <taxon>Bacillus cereus group</taxon>
    </lineage>
</organism>
<keyword evidence="1" id="KW-1133">Transmembrane helix</keyword>
<protein>
    <submittedName>
        <fullName evidence="2">Uncharacterized protein</fullName>
    </submittedName>
</protein>
<feature type="transmembrane region" description="Helical" evidence="1">
    <location>
        <begin position="495"/>
        <end position="514"/>
    </location>
</feature>
<feature type="transmembrane region" description="Helical" evidence="1">
    <location>
        <begin position="118"/>
        <end position="138"/>
    </location>
</feature>
<dbReference type="Proteomes" id="UP000195321">
    <property type="component" value="Unassembled WGS sequence"/>
</dbReference>
<feature type="transmembrane region" description="Helical" evidence="1">
    <location>
        <begin position="367"/>
        <end position="387"/>
    </location>
</feature>
<evidence type="ECO:0000313" key="2">
    <source>
        <dbReference type="EMBL" id="OUM49683.1"/>
    </source>
</evidence>
<dbReference type="RefSeq" id="WP_016114336.1">
    <property type="nucleotide sequence ID" value="NZ_CP189809.1"/>
</dbReference>
<accession>A0A1Y3MRF0</accession>
<feature type="transmembrane region" description="Helical" evidence="1">
    <location>
        <begin position="181"/>
        <end position="199"/>
    </location>
</feature>
<feature type="transmembrane region" description="Helical" evidence="1">
    <location>
        <begin position="150"/>
        <end position="174"/>
    </location>
</feature>
<dbReference type="AlphaFoldDB" id="A0A1Y3MRF0"/>
<feature type="transmembrane region" description="Helical" evidence="1">
    <location>
        <begin position="339"/>
        <end position="361"/>
    </location>
</feature>
<feature type="transmembrane region" description="Helical" evidence="1">
    <location>
        <begin position="439"/>
        <end position="458"/>
    </location>
</feature>
<feature type="transmembrane region" description="Helical" evidence="1">
    <location>
        <begin position="62"/>
        <end position="83"/>
    </location>
</feature>
<comment type="caution">
    <text evidence="2">The sequence shown here is derived from an EMBL/GenBank/DDBJ whole genome shotgun (WGS) entry which is preliminary data.</text>
</comment>
<sequence length="525" mass="59903">MNNVYNLLYFIKKNLIRQMRSYPFLIVIGLTVFLGYACVPATSSGYEVFELGGVRGVYNSNWLGGMGAMISSLFLWLFGFYMLRSQISDDQRLGIGQLIAASPISEFQYIFSKTISNFVVLVVIEMVFMIAFIIMQFIRGEDFSFQLGGYVYPLLYIVFPSLALLAALTTFFDVFPGLKGVVGNIVFFFLWVFLGIMAMEQPNNYWDVFGLHIISSDMLQDAVSKFEFLSRGEENRSFGYYPIEGQMQTFQWDGVHWTSEILITRFIWLGITLVLILLTSLVFHRFSMPSKGKKKITELRQGNELIAMSEHSNNLFTLTSITRTKGVSMLRLVKAELSIMLKGFSIWWYVIAIGLIAFGLICPVNIAREWLSIIMIWPIAIWSQMMTREKYYGTDQIVISSCSPLYKFFAAWISGVIVGLIISSGLIIQFILIEDISFLFSWLSGIVFIPTLALVFGVWSRTHKLFEVVYILLWYLGPVNHLPYVDFLGISTSYAILYMGLSILLLSIALIGQLQQMGRLRLIFK</sequence>
<feature type="transmembrane region" description="Helical" evidence="1">
    <location>
        <begin position="21"/>
        <end position="42"/>
    </location>
</feature>
<feature type="transmembrane region" description="Helical" evidence="1">
    <location>
        <begin position="266"/>
        <end position="286"/>
    </location>
</feature>
<feature type="transmembrane region" description="Helical" evidence="1">
    <location>
        <begin position="465"/>
        <end position="483"/>
    </location>
</feature>
<dbReference type="EMBL" id="MWPX01000004">
    <property type="protein sequence ID" value="OUM49683.1"/>
    <property type="molecule type" value="Genomic_DNA"/>
</dbReference>
<proteinExistence type="predicted"/>
<evidence type="ECO:0000313" key="3">
    <source>
        <dbReference type="Proteomes" id="UP000195321"/>
    </source>
</evidence>
<evidence type="ECO:0000256" key="1">
    <source>
        <dbReference type="SAM" id="Phobius"/>
    </source>
</evidence>